<dbReference type="InterPro" id="IPR027417">
    <property type="entry name" value="P-loop_NTPase"/>
</dbReference>
<dbReference type="FunFam" id="3.40.50.300:FF:001091">
    <property type="entry name" value="Probable disease resistance protein At1g61300"/>
    <property type="match status" value="1"/>
</dbReference>
<keyword evidence="1" id="KW-0677">Repeat</keyword>
<keyword evidence="2" id="KW-0611">Plant defense</keyword>
<dbReference type="InterPro" id="IPR002182">
    <property type="entry name" value="NB-ARC"/>
</dbReference>
<dbReference type="Pfam" id="PF23559">
    <property type="entry name" value="WHD_DRP"/>
    <property type="match status" value="1"/>
</dbReference>
<proteinExistence type="predicted"/>
<protein>
    <submittedName>
        <fullName evidence="6">Disease resistance protein</fullName>
    </submittedName>
</protein>
<sequence length="833" mass="94976">MKVFGLVFFYYSTTLNMMAQQPASISIYLSIYQILFFGLVFDHSTKQPRLVIVKVSNGDFFLECKPYTVLLRVVERAEMAEIIIANCVTRLKELLSQEPRRLRGISSLIDALQCRRALLKHADDDRGDERYQMKESVKSLLSASNDAEIAVEMYLQRRELRNGKSIGCVNQFTSGSLRKFISKIKDIERRVNDIIPIGESVVGDAEDTMRESLKSMKEEEVVVVGFDDVSKKEAVVGFDDDVKAIVGKLTEGDPRLSVVSIVGMGGLGKTTLAKKACEHDSIKKHFSCRLWVTASRHYRAKELLLSFVKCLWGKPDAQLLERMDSDGLKEEIYKHLKGKRYLLVIDDLWSVEEWEFLKDFLPDSSNGSHVLLTTRNREVAERADPTSTPYELQLLEEEESLELLCLKAFPNLRGRCPTAYEEVGRSIAQKCGGLPLQLVVLGGVLYDKELEYWKIVFAGEDKDLDMEVRTSRVLALSYDDLPGHLKACFLYLSVFPEDYEINSGRLVRLWVTEGSVKQEGEEKTMEEVAEGYLEALIRRNLVMAIRRGVYGGVETCRVHDLLLDLSVSEAKHMSFLNVLTDVNTDEQHPRRIASQFAIPKSSLSLNLSPTIHSLIHFGEWRYMFKRYMTIDSMLEGLFLLRVVDLDLGSSPEKILPKSVGRMTLLRHLALDWGPSAITFPSSIGNLRNLQTLDLRGGCPVYLPSAIWNLEKLRHLKGQALYIDGQPRRDRHYDLQTLSGVRDPDGWNKKCRLARLTNLRMLNLSWIYKFSNEGPLLEALRGLKSVRSLEITLQTHTDIDKELMTEKMVKLLVFQEHEELCEMNLHGRLGSYQL</sequence>
<dbReference type="AlphaFoldDB" id="A0AAV9AZS8"/>
<dbReference type="Gene3D" id="1.10.10.10">
    <property type="entry name" value="Winged helix-like DNA-binding domain superfamily/Winged helix DNA-binding domain"/>
    <property type="match status" value="1"/>
</dbReference>
<dbReference type="FunFam" id="1.10.10.10:FF:000322">
    <property type="entry name" value="Probable disease resistance protein At1g63360"/>
    <property type="match status" value="1"/>
</dbReference>
<evidence type="ECO:0000259" key="3">
    <source>
        <dbReference type="Pfam" id="PF00931"/>
    </source>
</evidence>
<dbReference type="InterPro" id="IPR032675">
    <property type="entry name" value="LRR_dom_sf"/>
</dbReference>
<accession>A0AAV9AZS8</accession>
<gene>
    <name evidence="6" type="ORF">QJS04_geneDACA013782</name>
</gene>
<reference evidence="6" key="1">
    <citation type="journal article" date="2023" name="Nat. Commun.">
        <title>Diploid and tetraploid genomes of Acorus and the evolution of monocots.</title>
        <authorList>
            <person name="Ma L."/>
            <person name="Liu K.W."/>
            <person name="Li Z."/>
            <person name="Hsiao Y.Y."/>
            <person name="Qi Y."/>
            <person name="Fu T."/>
            <person name="Tang G.D."/>
            <person name="Zhang D."/>
            <person name="Sun W.H."/>
            <person name="Liu D.K."/>
            <person name="Li Y."/>
            <person name="Chen G.Z."/>
            <person name="Liu X.D."/>
            <person name="Liao X.Y."/>
            <person name="Jiang Y.T."/>
            <person name="Yu X."/>
            <person name="Hao Y."/>
            <person name="Huang J."/>
            <person name="Zhao X.W."/>
            <person name="Ke S."/>
            <person name="Chen Y.Y."/>
            <person name="Wu W.L."/>
            <person name="Hsu J.L."/>
            <person name="Lin Y.F."/>
            <person name="Huang M.D."/>
            <person name="Li C.Y."/>
            <person name="Huang L."/>
            <person name="Wang Z.W."/>
            <person name="Zhao X."/>
            <person name="Zhong W.Y."/>
            <person name="Peng D.H."/>
            <person name="Ahmad S."/>
            <person name="Lan S."/>
            <person name="Zhang J.S."/>
            <person name="Tsai W.C."/>
            <person name="Van de Peer Y."/>
            <person name="Liu Z.J."/>
        </authorList>
    </citation>
    <scope>NUCLEOTIDE SEQUENCE</scope>
    <source>
        <strain evidence="6">SCP</strain>
    </source>
</reference>
<dbReference type="GO" id="GO:0043531">
    <property type="term" value="F:ADP binding"/>
    <property type="evidence" value="ECO:0007669"/>
    <property type="project" value="InterPro"/>
</dbReference>
<dbReference type="GO" id="GO:0042742">
    <property type="term" value="P:defense response to bacterium"/>
    <property type="evidence" value="ECO:0007669"/>
    <property type="project" value="UniProtKB-ARBA"/>
</dbReference>
<dbReference type="InterPro" id="IPR042197">
    <property type="entry name" value="Apaf_helical"/>
</dbReference>
<evidence type="ECO:0000313" key="6">
    <source>
        <dbReference type="EMBL" id="KAK1269574.1"/>
    </source>
</evidence>
<dbReference type="GO" id="GO:0009626">
    <property type="term" value="P:plant-type hypersensitive response"/>
    <property type="evidence" value="ECO:0007669"/>
    <property type="project" value="UniProtKB-ARBA"/>
</dbReference>
<comment type="caution">
    <text evidence="6">The sequence shown here is derived from an EMBL/GenBank/DDBJ whole genome shotgun (WGS) entry which is preliminary data.</text>
</comment>
<dbReference type="Gene3D" id="1.10.8.430">
    <property type="entry name" value="Helical domain of apoptotic protease-activating factors"/>
    <property type="match status" value="1"/>
</dbReference>
<dbReference type="InterPro" id="IPR036388">
    <property type="entry name" value="WH-like_DNA-bd_sf"/>
</dbReference>
<dbReference type="InterPro" id="IPR058922">
    <property type="entry name" value="WHD_DRP"/>
</dbReference>
<keyword evidence="7" id="KW-1185">Reference proteome</keyword>
<dbReference type="InterPro" id="IPR055414">
    <property type="entry name" value="LRR_R13L4/SHOC2-like"/>
</dbReference>
<reference evidence="6" key="2">
    <citation type="submission" date="2023-06" db="EMBL/GenBank/DDBJ databases">
        <authorList>
            <person name="Ma L."/>
            <person name="Liu K.-W."/>
            <person name="Li Z."/>
            <person name="Hsiao Y.-Y."/>
            <person name="Qi Y."/>
            <person name="Fu T."/>
            <person name="Tang G."/>
            <person name="Zhang D."/>
            <person name="Sun W.-H."/>
            <person name="Liu D.-K."/>
            <person name="Li Y."/>
            <person name="Chen G.-Z."/>
            <person name="Liu X.-D."/>
            <person name="Liao X.-Y."/>
            <person name="Jiang Y.-T."/>
            <person name="Yu X."/>
            <person name="Hao Y."/>
            <person name="Huang J."/>
            <person name="Zhao X.-W."/>
            <person name="Ke S."/>
            <person name="Chen Y.-Y."/>
            <person name="Wu W.-L."/>
            <person name="Hsu J.-L."/>
            <person name="Lin Y.-F."/>
            <person name="Huang M.-D."/>
            <person name="Li C.-Y."/>
            <person name="Huang L."/>
            <person name="Wang Z.-W."/>
            <person name="Zhao X."/>
            <person name="Zhong W.-Y."/>
            <person name="Peng D.-H."/>
            <person name="Ahmad S."/>
            <person name="Lan S."/>
            <person name="Zhang J.-S."/>
            <person name="Tsai W.-C."/>
            <person name="Van De Peer Y."/>
            <person name="Liu Z.-J."/>
        </authorList>
    </citation>
    <scope>NUCLEOTIDE SEQUENCE</scope>
    <source>
        <strain evidence="6">SCP</strain>
        <tissue evidence="6">Leaves</tissue>
    </source>
</reference>
<dbReference type="PANTHER" id="PTHR23155">
    <property type="entry name" value="DISEASE RESISTANCE PROTEIN RP"/>
    <property type="match status" value="1"/>
</dbReference>
<dbReference type="PRINTS" id="PR00364">
    <property type="entry name" value="DISEASERSIST"/>
</dbReference>
<dbReference type="Pfam" id="PF23598">
    <property type="entry name" value="LRR_14"/>
    <property type="match status" value="1"/>
</dbReference>
<evidence type="ECO:0000256" key="2">
    <source>
        <dbReference type="ARBA" id="ARBA00022821"/>
    </source>
</evidence>
<evidence type="ECO:0000313" key="7">
    <source>
        <dbReference type="Proteomes" id="UP001179952"/>
    </source>
</evidence>
<feature type="domain" description="Disease resistance R13L4/SHOC-2-like LRR" evidence="5">
    <location>
        <begin position="634"/>
        <end position="801"/>
    </location>
</feature>
<dbReference type="Proteomes" id="UP001179952">
    <property type="component" value="Unassembled WGS sequence"/>
</dbReference>
<feature type="domain" description="NB-ARC" evidence="3">
    <location>
        <begin position="239"/>
        <end position="411"/>
    </location>
</feature>
<feature type="domain" description="Disease resistance protein winged helix" evidence="4">
    <location>
        <begin position="494"/>
        <end position="565"/>
    </location>
</feature>
<dbReference type="Gene3D" id="3.80.10.10">
    <property type="entry name" value="Ribonuclease Inhibitor"/>
    <property type="match status" value="1"/>
</dbReference>
<dbReference type="SUPFAM" id="SSF52540">
    <property type="entry name" value="P-loop containing nucleoside triphosphate hydrolases"/>
    <property type="match status" value="1"/>
</dbReference>
<dbReference type="SUPFAM" id="SSF52058">
    <property type="entry name" value="L domain-like"/>
    <property type="match status" value="1"/>
</dbReference>
<organism evidence="6 7">
    <name type="scientific">Acorus gramineus</name>
    <name type="common">Dwarf sweet flag</name>
    <dbReference type="NCBI Taxonomy" id="55184"/>
    <lineage>
        <taxon>Eukaryota</taxon>
        <taxon>Viridiplantae</taxon>
        <taxon>Streptophyta</taxon>
        <taxon>Embryophyta</taxon>
        <taxon>Tracheophyta</taxon>
        <taxon>Spermatophyta</taxon>
        <taxon>Magnoliopsida</taxon>
        <taxon>Liliopsida</taxon>
        <taxon>Acoraceae</taxon>
        <taxon>Acorus</taxon>
    </lineage>
</organism>
<dbReference type="GO" id="GO:0002758">
    <property type="term" value="P:innate immune response-activating signaling pathway"/>
    <property type="evidence" value="ECO:0007669"/>
    <property type="project" value="UniProtKB-ARBA"/>
</dbReference>
<dbReference type="PANTHER" id="PTHR23155:SF1185">
    <property type="entry name" value="DISEASE RESISTANCE RPP8-LIKE PROTEIN 3-RELATED"/>
    <property type="match status" value="1"/>
</dbReference>
<evidence type="ECO:0000259" key="4">
    <source>
        <dbReference type="Pfam" id="PF23559"/>
    </source>
</evidence>
<name>A0AAV9AZS8_ACOGR</name>
<dbReference type="EMBL" id="JAUJYN010000006">
    <property type="protein sequence ID" value="KAK1269574.1"/>
    <property type="molecule type" value="Genomic_DNA"/>
</dbReference>
<dbReference type="Gene3D" id="3.40.50.300">
    <property type="entry name" value="P-loop containing nucleotide triphosphate hydrolases"/>
    <property type="match status" value="1"/>
</dbReference>
<dbReference type="Pfam" id="PF00931">
    <property type="entry name" value="NB-ARC"/>
    <property type="match status" value="1"/>
</dbReference>
<evidence type="ECO:0000259" key="5">
    <source>
        <dbReference type="Pfam" id="PF23598"/>
    </source>
</evidence>
<dbReference type="InterPro" id="IPR044974">
    <property type="entry name" value="Disease_R_plants"/>
</dbReference>
<evidence type="ECO:0000256" key="1">
    <source>
        <dbReference type="ARBA" id="ARBA00022737"/>
    </source>
</evidence>